<evidence type="ECO:0000313" key="3">
    <source>
        <dbReference type="Proteomes" id="UP000076761"/>
    </source>
</evidence>
<evidence type="ECO:0000313" key="2">
    <source>
        <dbReference type="EMBL" id="KZT28532.1"/>
    </source>
</evidence>
<name>A0A165UQ99_9AGAM</name>
<proteinExistence type="predicted"/>
<organism evidence="2 3">
    <name type="scientific">Neolentinus lepideus HHB14362 ss-1</name>
    <dbReference type="NCBI Taxonomy" id="1314782"/>
    <lineage>
        <taxon>Eukaryota</taxon>
        <taxon>Fungi</taxon>
        <taxon>Dikarya</taxon>
        <taxon>Basidiomycota</taxon>
        <taxon>Agaricomycotina</taxon>
        <taxon>Agaricomycetes</taxon>
        <taxon>Gloeophyllales</taxon>
        <taxon>Gloeophyllaceae</taxon>
        <taxon>Neolentinus</taxon>
    </lineage>
</organism>
<gene>
    <name evidence="2" type="ORF">NEOLEDRAFT_855389</name>
</gene>
<dbReference type="InParanoid" id="A0A165UQ99"/>
<feature type="chain" id="PRO_5007867865" description="Secreted protein" evidence="1">
    <location>
        <begin position="25"/>
        <end position="119"/>
    </location>
</feature>
<evidence type="ECO:0000256" key="1">
    <source>
        <dbReference type="SAM" id="SignalP"/>
    </source>
</evidence>
<feature type="signal peptide" evidence="1">
    <location>
        <begin position="1"/>
        <end position="24"/>
    </location>
</feature>
<keyword evidence="3" id="KW-1185">Reference proteome</keyword>
<reference evidence="2 3" key="1">
    <citation type="journal article" date="2016" name="Mol. Biol. Evol.">
        <title>Comparative Genomics of Early-Diverging Mushroom-Forming Fungi Provides Insights into the Origins of Lignocellulose Decay Capabilities.</title>
        <authorList>
            <person name="Nagy L.G."/>
            <person name="Riley R."/>
            <person name="Tritt A."/>
            <person name="Adam C."/>
            <person name="Daum C."/>
            <person name="Floudas D."/>
            <person name="Sun H."/>
            <person name="Yadav J.S."/>
            <person name="Pangilinan J."/>
            <person name="Larsson K.H."/>
            <person name="Matsuura K."/>
            <person name="Barry K."/>
            <person name="Labutti K."/>
            <person name="Kuo R."/>
            <person name="Ohm R.A."/>
            <person name="Bhattacharya S.S."/>
            <person name="Shirouzu T."/>
            <person name="Yoshinaga Y."/>
            <person name="Martin F.M."/>
            <person name="Grigoriev I.V."/>
            <person name="Hibbett D.S."/>
        </authorList>
    </citation>
    <scope>NUCLEOTIDE SEQUENCE [LARGE SCALE GENOMIC DNA]</scope>
    <source>
        <strain evidence="2 3">HHB14362 ss-1</strain>
    </source>
</reference>
<evidence type="ECO:0008006" key="4">
    <source>
        <dbReference type="Google" id="ProtNLM"/>
    </source>
</evidence>
<dbReference type="EMBL" id="KV425557">
    <property type="protein sequence ID" value="KZT28532.1"/>
    <property type="molecule type" value="Genomic_DNA"/>
</dbReference>
<protein>
    <recommendedName>
        <fullName evidence="4">Secreted protein</fullName>
    </recommendedName>
</protein>
<dbReference type="AlphaFoldDB" id="A0A165UQ99"/>
<dbReference type="Proteomes" id="UP000076761">
    <property type="component" value="Unassembled WGS sequence"/>
</dbReference>
<keyword evidence="1" id="KW-0732">Signal</keyword>
<accession>A0A165UQ99</accession>
<sequence length="119" mass="13638">MTMSWQLCCLCECLLPCLWYRSCTVTPPATRRLLTPHLGRAASLYRINLRGSPFKKDALTHAMYSTDLCLSESFSFLQYSVTVTEPRFTPFPVVGESRLESQSDRLYHRADRLLSLIIS</sequence>